<comment type="similarity">
    <text evidence="2">Belongs to the transketolase family.</text>
</comment>
<evidence type="ECO:0000256" key="2">
    <source>
        <dbReference type="ARBA" id="ARBA00007131"/>
    </source>
</evidence>
<protein>
    <submittedName>
        <fullName evidence="5">Transketolase family protein</fullName>
    </submittedName>
</protein>
<dbReference type="Pfam" id="PF02779">
    <property type="entry name" value="Transket_pyr"/>
    <property type="match status" value="1"/>
</dbReference>
<dbReference type="Pfam" id="PF02780">
    <property type="entry name" value="Transketolase_C"/>
    <property type="match status" value="1"/>
</dbReference>
<dbReference type="SMART" id="SM00861">
    <property type="entry name" value="Transket_pyr"/>
    <property type="match status" value="1"/>
</dbReference>
<evidence type="ECO:0000256" key="3">
    <source>
        <dbReference type="ARBA" id="ARBA00023052"/>
    </source>
</evidence>
<comment type="cofactor">
    <cofactor evidence="1">
        <name>thiamine diphosphate</name>
        <dbReference type="ChEBI" id="CHEBI:58937"/>
    </cofactor>
</comment>
<dbReference type="RefSeq" id="WP_020072771.1">
    <property type="nucleotide sequence ID" value="NZ_JBKWRC010000002.1"/>
</dbReference>
<name>A0A928KS80_9FIRM</name>
<keyword evidence="3" id="KW-0786">Thiamine pyrophosphate</keyword>
<dbReference type="Proteomes" id="UP000754750">
    <property type="component" value="Unassembled WGS sequence"/>
</dbReference>
<dbReference type="PANTHER" id="PTHR43825">
    <property type="entry name" value="PYRUVATE DEHYDROGENASE E1 COMPONENT"/>
    <property type="match status" value="1"/>
</dbReference>
<dbReference type="SUPFAM" id="SSF52922">
    <property type="entry name" value="TK C-terminal domain-like"/>
    <property type="match status" value="1"/>
</dbReference>
<feature type="domain" description="Transketolase-like pyrimidine-binding" evidence="4">
    <location>
        <begin position="5"/>
        <end position="170"/>
    </location>
</feature>
<evidence type="ECO:0000313" key="5">
    <source>
        <dbReference type="EMBL" id="MBE6833284.1"/>
    </source>
</evidence>
<comment type="caution">
    <text evidence="5">The sequence shown here is derived from an EMBL/GenBank/DDBJ whole genome shotgun (WGS) entry which is preliminary data.</text>
</comment>
<gene>
    <name evidence="5" type="ORF">E7512_06830</name>
</gene>
<dbReference type="PANTHER" id="PTHR43825:SF1">
    <property type="entry name" value="TRANSKETOLASE-LIKE PYRIMIDINE-BINDING DOMAIN-CONTAINING PROTEIN"/>
    <property type="match status" value="1"/>
</dbReference>
<dbReference type="InterPro" id="IPR029061">
    <property type="entry name" value="THDP-binding"/>
</dbReference>
<organism evidence="5 6">
    <name type="scientific">Faecalispora sporosphaeroides</name>
    <dbReference type="NCBI Taxonomy" id="1549"/>
    <lineage>
        <taxon>Bacteria</taxon>
        <taxon>Bacillati</taxon>
        <taxon>Bacillota</taxon>
        <taxon>Clostridia</taxon>
        <taxon>Eubacteriales</taxon>
        <taxon>Oscillospiraceae</taxon>
        <taxon>Faecalispora</taxon>
    </lineage>
</organism>
<dbReference type="FunFam" id="3.40.50.970:FF:000129">
    <property type="entry name" value="Transketolase"/>
    <property type="match status" value="1"/>
</dbReference>
<dbReference type="Gene3D" id="3.40.50.920">
    <property type="match status" value="1"/>
</dbReference>
<proteinExistence type="inferred from homology"/>
<accession>A0A928KS80</accession>
<evidence type="ECO:0000259" key="4">
    <source>
        <dbReference type="SMART" id="SM00861"/>
    </source>
</evidence>
<dbReference type="InterPro" id="IPR051157">
    <property type="entry name" value="PDH/Transketolase"/>
</dbReference>
<dbReference type="CDD" id="cd07033">
    <property type="entry name" value="TPP_PYR_DXS_TK_like"/>
    <property type="match status" value="1"/>
</dbReference>
<evidence type="ECO:0000313" key="6">
    <source>
        <dbReference type="Proteomes" id="UP000754750"/>
    </source>
</evidence>
<dbReference type="InterPro" id="IPR033248">
    <property type="entry name" value="Transketolase_C"/>
</dbReference>
<dbReference type="SUPFAM" id="SSF52518">
    <property type="entry name" value="Thiamin diphosphate-binding fold (THDP-binding)"/>
    <property type="match status" value="1"/>
</dbReference>
<dbReference type="EMBL" id="SVNY01000003">
    <property type="protein sequence ID" value="MBE6833284.1"/>
    <property type="molecule type" value="Genomic_DNA"/>
</dbReference>
<dbReference type="Gene3D" id="3.40.50.970">
    <property type="match status" value="1"/>
</dbReference>
<evidence type="ECO:0000256" key="1">
    <source>
        <dbReference type="ARBA" id="ARBA00001964"/>
    </source>
</evidence>
<dbReference type="InterPro" id="IPR009014">
    <property type="entry name" value="Transketo_C/PFOR_II"/>
</dbReference>
<reference evidence="5" key="1">
    <citation type="submission" date="2019-04" db="EMBL/GenBank/DDBJ databases">
        <title>Evolution of Biomass-Degrading Anaerobic Consortia Revealed by Metagenomics.</title>
        <authorList>
            <person name="Peng X."/>
        </authorList>
    </citation>
    <scope>NUCLEOTIDE SEQUENCE</scope>
    <source>
        <strain evidence="5">SIG551</strain>
    </source>
</reference>
<dbReference type="InterPro" id="IPR005475">
    <property type="entry name" value="Transketolase-like_Pyr-bd"/>
</dbReference>
<sequence length="310" mass="32637">MAEKKSLRVAYGEALVELGAKNDKVVAMDADLAHATMSSMFLDAYPDRFFNFGIAEANLVCAAAGFAHSGLIPFASTFALFGTGRAYEQIRNSVAYVNANVKFGFSHSGLCVGEDGGSHQSIEDLALMRVVPNMTIFVPCDPIETKKAVFAAAEINGPVYIRVARPVCDVITEESTPFIPGKANIMKDGTDVCLVATGLMVPEALKAAELLAADGISAAVVNVHTIKPFDDETILKMAEKCGAVVSVEEHSVIGGLGSAVAEALAGKSGAKFDRVGVMDKFGKSGKPADLFRIYGLTPENIVAKAKALLK</sequence>
<dbReference type="AlphaFoldDB" id="A0A928KS80"/>